<evidence type="ECO:0000259" key="4">
    <source>
        <dbReference type="PROSITE" id="PS51192"/>
    </source>
</evidence>
<sequence length="1096" mass="127048">MKVNQISETEITKHCSKAVMRRGRNYFYRGDVHGLHWDMDRESYQATVIGTERYMVNIKVGKEQEISGFACSCPAFDEFPGICKHIVAVLYEIKQLVQQSDSNTVSLFKNSDPNKEDGNQKGKVRHIHNVGFIEERKAKELISSFQQMYMKKQESYHERETLQVEYHLKLFPKMYRHLNGSMEIELKIGPKRLYVVKNLKEFLRTYQEDQTLKFAKLFTYDPADYVFTEEDEMILKWLWRIYHLRNDHRQEFFTRRNYSEDSRTLEIPAPVITELLEMLQGRDVIVDVHGFDYKGFEYVNGKLPLTFSITDSEKYKGQFHFKWENEEDICFFGPDYNVIFHRGIFYELEEGQGDAINHLMMHLADTHPAEVTITQDQLENFASLVLPQLKSIGEVDVNEAVREKIHIAPLKGKLYVDYQESRLTAELLFQYGEEQYSPFESSDHFNGKVTVRDVEKELFILSHVEKVPFKYNGKELYLDEFDDILDFVMDILPAMSELLDVYATSHVKGLMYEPQERPSIEVDANERLNLLDVEFKMEGIAEDEVDQVLEALMANKKYYKLSTGSFINLQETEFQQMKGMMEELDVKGPDVHHQINMPLLKAFHLTEENGFHVKKGKAFRGLVEQIMNPEEVDVEVPVSLENVLRDYQKVGFQWLSSLSHYGFGGILADDMGLGKTLQMITYLVALKERNDGAMGKTLIICPSSLVYNWQKEIERFAPELSTVVISGTVAERQEAFKLADEKEVWITSYPLIRRDLESYMDREFSTLILDEAQYIKNDWTKTSKAVKGIKAKHTFALSGTPIENSLNELYSIIDLVLPGLFKNKSAYKVMNQEKIAKRVRPFVLRRLKKDVLTELPEKMESVQYTELTDQQKKTYLAQLRLIQNDAKEAINDNAFQENRIKILAGLTRLRQICCHPSLFIKDYDGGSGKMERLFEYLEEAIASGRRVVLFSQFTQMLGLIKERLVDYGWDYHYLDGSTPARERVELADRFNNGEKELFLISLKAGGTGLNLTGGDTVILFDSWWNPAVEEQAADRVYRFGQKNVVEVTKLITTGTIEEKIHKLQGQKRELLDRVIQPGETMISSLSKEDIEDLLGL</sequence>
<dbReference type="Pfam" id="PF04434">
    <property type="entry name" value="SWIM"/>
    <property type="match status" value="1"/>
</dbReference>
<keyword evidence="7" id="KW-1185">Reference proteome</keyword>
<dbReference type="Pfam" id="PF00271">
    <property type="entry name" value="Helicase_C"/>
    <property type="match status" value="1"/>
</dbReference>
<dbReference type="SMART" id="SM00487">
    <property type="entry name" value="DEXDc"/>
    <property type="match status" value="1"/>
</dbReference>
<proteinExistence type="predicted"/>
<dbReference type="InterPro" id="IPR001650">
    <property type="entry name" value="Helicase_C-like"/>
</dbReference>
<keyword evidence="2" id="KW-0479">Metal-binding</keyword>
<dbReference type="PROSITE" id="PS51194">
    <property type="entry name" value="HELICASE_CTER"/>
    <property type="match status" value="1"/>
</dbReference>
<dbReference type="InterPro" id="IPR027417">
    <property type="entry name" value="P-loop_NTPase"/>
</dbReference>
<dbReference type="InterPro" id="IPR014001">
    <property type="entry name" value="Helicase_ATP-bd"/>
</dbReference>
<feature type="domain" description="SWIM-type" evidence="3">
    <location>
        <begin position="54"/>
        <end position="94"/>
    </location>
</feature>
<dbReference type="CDD" id="cd18012">
    <property type="entry name" value="DEXQc_arch_SWI2_SNF2"/>
    <property type="match status" value="1"/>
</dbReference>
<dbReference type="Pfam" id="PF00176">
    <property type="entry name" value="SNF2-rel_dom"/>
    <property type="match status" value="1"/>
</dbReference>
<dbReference type="InterPro" id="IPR049730">
    <property type="entry name" value="SNF2/RAD54-like_C"/>
</dbReference>
<protein>
    <submittedName>
        <fullName evidence="6">SNF2 helicase associated domain-containing protein</fullName>
    </submittedName>
</protein>
<keyword evidence="2" id="KW-0862">Zinc</keyword>
<name>A0ABS6JS66_9BACI</name>
<dbReference type="PANTHER" id="PTHR10799">
    <property type="entry name" value="SNF2/RAD54 HELICASE FAMILY"/>
    <property type="match status" value="1"/>
</dbReference>
<dbReference type="CDD" id="cd18793">
    <property type="entry name" value="SF2_C_SNF"/>
    <property type="match status" value="1"/>
</dbReference>
<reference evidence="6 7" key="1">
    <citation type="submission" date="2021-06" db="EMBL/GenBank/DDBJ databases">
        <title>Bacillus sp. RD4P76, an endophyte from a halophyte.</title>
        <authorList>
            <person name="Sun J.-Q."/>
        </authorList>
    </citation>
    <scope>NUCLEOTIDE SEQUENCE [LARGE SCALE GENOMIC DNA]</scope>
    <source>
        <strain evidence="6 7">JCM 17098</strain>
    </source>
</reference>
<dbReference type="InterPro" id="IPR007527">
    <property type="entry name" value="Znf_SWIM"/>
</dbReference>
<dbReference type="InterPro" id="IPR013663">
    <property type="entry name" value="Helicase_SWF/SNF/SWI_bac"/>
</dbReference>
<comment type="caution">
    <text evidence="6">The sequence shown here is derived from an EMBL/GenBank/DDBJ whole genome shotgun (WGS) entry which is preliminary data.</text>
</comment>
<dbReference type="RefSeq" id="WP_088073569.1">
    <property type="nucleotide sequence ID" value="NZ_JAHQCR010000012.1"/>
</dbReference>
<evidence type="ECO:0000256" key="1">
    <source>
        <dbReference type="ARBA" id="ARBA00022801"/>
    </source>
</evidence>
<dbReference type="SMART" id="SM00490">
    <property type="entry name" value="HELICc"/>
    <property type="match status" value="1"/>
</dbReference>
<evidence type="ECO:0000313" key="6">
    <source>
        <dbReference type="EMBL" id="MBU9720117.1"/>
    </source>
</evidence>
<dbReference type="SUPFAM" id="SSF52540">
    <property type="entry name" value="P-loop containing nucleoside triphosphate hydrolases"/>
    <property type="match status" value="2"/>
</dbReference>
<dbReference type="Pfam" id="PF08455">
    <property type="entry name" value="SNF2_assoc"/>
    <property type="match status" value="1"/>
</dbReference>
<evidence type="ECO:0000259" key="3">
    <source>
        <dbReference type="PROSITE" id="PS50966"/>
    </source>
</evidence>
<feature type="domain" description="Helicase C-terminal" evidence="5">
    <location>
        <begin position="929"/>
        <end position="1086"/>
    </location>
</feature>
<keyword evidence="1" id="KW-0378">Hydrolase</keyword>
<dbReference type="InterPro" id="IPR000330">
    <property type="entry name" value="SNF2_N"/>
</dbReference>
<dbReference type="PROSITE" id="PS51192">
    <property type="entry name" value="HELICASE_ATP_BIND_1"/>
    <property type="match status" value="1"/>
</dbReference>
<feature type="domain" description="Helicase ATP-binding" evidence="4">
    <location>
        <begin position="656"/>
        <end position="819"/>
    </location>
</feature>
<dbReference type="EMBL" id="JAHQCR010000012">
    <property type="protein sequence ID" value="MBU9720117.1"/>
    <property type="molecule type" value="Genomic_DNA"/>
</dbReference>
<evidence type="ECO:0000259" key="5">
    <source>
        <dbReference type="PROSITE" id="PS51194"/>
    </source>
</evidence>
<dbReference type="PROSITE" id="PS50966">
    <property type="entry name" value="ZF_SWIM"/>
    <property type="match status" value="1"/>
</dbReference>
<dbReference type="Gene3D" id="3.40.50.300">
    <property type="entry name" value="P-loop containing nucleotide triphosphate hydrolases"/>
    <property type="match status" value="1"/>
</dbReference>
<evidence type="ECO:0000313" key="7">
    <source>
        <dbReference type="Proteomes" id="UP000790580"/>
    </source>
</evidence>
<organism evidence="6 7">
    <name type="scientific">Evansella alkalicola</name>
    <dbReference type="NCBI Taxonomy" id="745819"/>
    <lineage>
        <taxon>Bacteria</taxon>
        <taxon>Bacillati</taxon>
        <taxon>Bacillota</taxon>
        <taxon>Bacilli</taxon>
        <taxon>Bacillales</taxon>
        <taxon>Bacillaceae</taxon>
        <taxon>Evansella</taxon>
    </lineage>
</organism>
<dbReference type="InterPro" id="IPR038718">
    <property type="entry name" value="SNF2-like_sf"/>
</dbReference>
<evidence type="ECO:0000256" key="2">
    <source>
        <dbReference type="PROSITE-ProRule" id="PRU00325"/>
    </source>
</evidence>
<dbReference type="Gene3D" id="3.40.50.10810">
    <property type="entry name" value="Tandem AAA-ATPase domain"/>
    <property type="match status" value="1"/>
</dbReference>
<gene>
    <name evidence="6" type="ORF">KS407_01505</name>
</gene>
<dbReference type="Proteomes" id="UP000790580">
    <property type="component" value="Unassembled WGS sequence"/>
</dbReference>
<keyword evidence="2" id="KW-0863">Zinc-finger</keyword>
<accession>A0ABS6JS66</accession>